<dbReference type="RefSeq" id="WP_294895019.1">
    <property type="nucleotide sequence ID" value="NZ_DLUI01000072.1"/>
</dbReference>
<gene>
    <name evidence="3" type="ORF">CFH83_05190</name>
</gene>
<protein>
    <submittedName>
        <fullName evidence="3">PhoU family transcriptional regulator</fullName>
    </submittedName>
</protein>
<feature type="domain" description="PhoU" evidence="2">
    <location>
        <begin position="17"/>
        <end position="102"/>
    </location>
</feature>
<evidence type="ECO:0000259" key="2">
    <source>
        <dbReference type="Pfam" id="PF01895"/>
    </source>
</evidence>
<evidence type="ECO:0000313" key="4">
    <source>
        <dbReference type="Proteomes" id="UP000228859"/>
    </source>
</evidence>
<feature type="domain" description="PhoU" evidence="2">
    <location>
        <begin position="126"/>
        <end position="209"/>
    </location>
</feature>
<dbReference type="SUPFAM" id="SSF109755">
    <property type="entry name" value="PhoU-like"/>
    <property type="match status" value="1"/>
</dbReference>
<reference evidence="3 4" key="1">
    <citation type="journal article" date="2017" name="Front. Microbiol.">
        <title>Comparative Genomic Analysis of the Class Epsilonproteobacteria and Proposed Reclassification to Epsilonbacteraeota (phyl. nov.).</title>
        <authorList>
            <person name="Waite D.W."/>
            <person name="Vanwonterghem I."/>
            <person name="Rinke C."/>
            <person name="Parks D.H."/>
            <person name="Zhang Y."/>
            <person name="Takai K."/>
            <person name="Sievert S.M."/>
            <person name="Simon J."/>
            <person name="Campbell B.J."/>
            <person name="Hanson T.E."/>
            <person name="Woyke T."/>
            <person name="Klotz M.G."/>
            <person name="Hugenholtz P."/>
        </authorList>
    </citation>
    <scope>NUCLEOTIDE SEQUENCE [LARGE SCALE GENOMIC DNA]</scope>
    <source>
        <strain evidence="3">UBA12443</strain>
    </source>
</reference>
<dbReference type="GO" id="GO:0030643">
    <property type="term" value="P:intracellular phosphate ion homeostasis"/>
    <property type="evidence" value="ECO:0007669"/>
    <property type="project" value="InterPro"/>
</dbReference>
<dbReference type="Gene3D" id="1.20.58.220">
    <property type="entry name" value="Phosphate transport system protein phou homolog 2, domain 2"/>
    <property type="match status" value="1"/>
</dbReference>
<proteinExistence type="inferred from homology"/>
<accession>A0A2D3WPI9</accession>
<name>A0A2D3WPI9_9BACT</name>
<comment type="caution">
    <text evidence="3">The sequence shown here is derived from an EMBL/GenBank/DDBJ whole genome shotgun (WGS) entry which is preliminary data.</text>
</comment>
<dbReference type="Proteomes" id="UP000228859">
    <property type="component" value="Unassembled WGS sequence"/>
</dbReference>
<dbReference type="InterPro" id="IPR028366">
    <property type="entry name" value="PhoU"/>
</dbReference>
<sequence>MLPRYENKLNEIRGMISLMLSQIIQSSEETLKAFETDNAELYETSRTYIKNIQVDANKIDNEIIKTFALFGPEADELRLLVAYLKMTNEIDRIGDGLKKYSKRLHDHCQGGCDMSVLSNAIIQLHKTTINALQYIIGCLNSIETCDADDVYRKVMVEESKNDDLFSIMEKELLTLIIDANELAVEYVKVLGTLRKLERIGDRTVNIASLMLYAQKGGELKLHN</sequence>
<evidence type="ECO:0000256" key="1">
    <source>
        <dbReference type="ARBA" id="ARBA00008107"/>
    </source>
</evidence>
<comment type="similarity">
    <text evidence="1">Belongs to the PhoU family.</text>
</comment>
<dbReference type="AlphaFoldDB" id="A0A2D3WPI9"/>
<evidence type="ECO:0000313" key="3">
    <source>
        <dbReference type="EMBL" id="DAB38603.1"/>
    </source>
</evidence>
<dbReference type="EMBL" id="DLUI01000072">
    <property type="protein sequence ID" value="DAB38603.1"/>
    <property type="molecule type" value="Genomic_DNA"/>
</dbReference>
<dbReference type="Pfam" id="PF01895">
    <property type="entry name" value="PhoU"/>
    <property type="match status" value="2"/>
</dbReference>
<dbReference type="GO" id="GO:0045936">
    <property type="term" value="P:negative regulation of phosphate metabolic process"/>
    <property type="evidence" value="ECO:0007669"/>
    <property type="project" value="InterPro"/>
</dbReference>
<dbReference type="PANTHER" id="PTHR42930:SF3">
    <property type="entry name" value="PHOSPHATE-SPECIFIC TRANSPORT SYSTEM ACCESSORY PROTEIN PHOU"/>
    <property type="match status" value="1"/>
</dbReference>
<organism evidence="3 4">
    <name type="scientific">Sulfuricurvum kujiense</name>
    <dbReference type="NCBI Taxonomy" id="148813"/>
    <lineage>
        <taxon>Bacteria</taxon>
        <taxon>Pseudomonadati</taxon>
        <taxon>Campylobacterota</taxon>
        <taxon>Epsilonproteobacteria</taxon>
        <taxon>Campylobacterales</taxon>
        <taxon>Sulfurimonadaceae</taxon>
        <taxon>Sulfuricurvum</taxon>
    </lineage>
</organism>
<dbReference type="PANTHER" id="PTHR42930">
    <property type="entry name" value="PHOSPHATE-SPECIFIC TRANSPORT SYSTEM ACCESSORY PROTEIN PHOU"/>
    <property type="match status" value="1"/>
</dbReference>
<dbReference type="InterPro" id="IPR026022">
    <property type="entry name" value="PhoU_dom"/>
</dbReference>
<dbReference type="InterPro" id="IPR038078">
    <property type="entry name" value="PhoU-like_sf"/>
</dbReference>